<organism evidence="2 3">
    <name type="scientific">Zygotorulaspora mrakii</name>
    <name type="common">Zygosaccharomyces mrakii</name>
    <dbReference type="NCBI Taxonomy" id="42260"/>
    <lineage>
        <taxon>Eukaryota</taxon>
        <taxon>Fungi</taxon>
        <taxon>Dikarya</taxon>
        <taxon>Ascomycota</taxon>
        <taxon>Saccharomycotina</taxon>
        <taxon>Saccharomycetes</taxon>
        <taxon>Saccharomycetales</taxon>
        <taxon>Saccharomycetaceae</taxon>
        <taxon>Zygotorulaspora</taxon>
    </lineage>
</organism>
<dbReference type="RefSeq" id="XP_037144760.1">
    <property type="nucleotide sequence ID" value="XM_037288865.1"/>
</dbReference>
<accession>A0A7H9B3G4</accession>
<sequence length="145" mass="15447">MSSVEIVSPKRMSTSLDSRLSGASSDGKCSLGNKDSIAAGSALRFSAHRDSNETKEQGPGGAGAGGRARAKTAHKKTVITHGIQKNQKPKLRNKFASPTDRLLSPCSQKLNDHKSKLFVSKSNPTKLSFATKQDRGADDSDDEYA</sequence>
<feature type="compositionally biased region" description="Basic residues" evidence="1">
    <location>
        <begin position="68"/>
        <end position="78"/>
    </location>
</feature>
<dbReference type="KEGG" id="zmk:HG535_0E01170"/>
<keyword evidence="3" id="KW-1185">Reference proteome</keyword>
<feature type="compositionally biased region" description="Polar residues" evidence="1">
    <location>
        <begin position="1"/>
        <end position="24"/>
    </location>
</feature>
<dbReference type="Proteomes" id="UP000509704">
    <property type="component" value="Chromosome 5"/>
</dbReference>
<name>A0A7H9B3G4_ZYGMR</name>
<proteinExistence type="predicted"/>
<protein>
    <submittedName>
        <fullName evidence="2">Uncharacterized protein</fullName>
    </submittedName>
</protein>
<feature type="region of interest" description="Disordered" evidence="1">
    <location>
        <begin position="1"/>
        <end position="145"/>
    </location>
</feature>
<gene>
    <name evidence="2" type="ORF">HG535_0E01170</name>
</gene>
<reference evidence="2 3" key="1">
    <citation type="submission" date="2020-07" db="EMBL/GenBank/DDBJ databases">
        <title>The yeast mating-type switching endonuclease HO is a domesticated member of an unorthodox homing genetic element family.</title>
        <authorList>
            <person name="Coughlan A.Y."/>
            <person name="Lombardi L."/>
            <person name="Braun-Galleani S."/>
            <person name="Martos A.R."/>
            <person name="Galeote V."/>
            <person name="Bigey F."/>
            <person name="Dequin S."/>
            <person name="Byrne K.P."/>
            <person name="Wolfe K.H."/>
        </authorList>
    </citation>
    <scope>NUCLEOTIDE SEQUENCE [LARGE SCALE GENOMIC DNA]</scope>
    <source>
        <strain evidence="2 3">NRRL Y-6702</strain>
    </source>
</reference>
<evidence type="ECO:0000313" key="3">
    <source>
        <dbReference type="Proteomes" id="UP000509704"/>
    </source>
</evidence>
<evidence type="ECO:0000256" key="1">
    <source>
        <dbReference type="SAM" id="MobiDB-lite"/>
    </source>
</evidence>
<dbReference type="InterPro" id="IPR007727">
    <property type="entry name" value="Spo12"/>
</dbReference>
<dbReference type="OrthoDB" id="5578329at2759"/>
<evidence type="ECO:0000313" key="2">
    <source>
        <dbReference type="EMBL" id="QLG73033.1"/>
    </source>
</evidence>
<dbReference type="EMBL" id="CP058608">
    <property type="protein sequence ID" value="QLG73033.1"/>
    <property type="molecule type" value="Genomic_DNA"/>
</dbReference>
<dbReference type="GeneID" id="59236775"/>
<dbReference type="Pfam" id="PF05032">
    <property type="entry name" value="Spo12"/>
    <property type="match status" value="1"/>
</dbReference>
<dbReference type="AlphaFoldDB" id="A0A7H9B3G4"/>
<feature type="compositionally biased region" description="Basic and acidic residues" evidence="1">
    <location>
        <begin position="47"/>
        <end position="56"/>
    </location>
</feature>
<feature type="compositionally biased region" description="Polar residues" evidence="1">
    <location>
        <begin position="120"/>
        <end position="131"/>
    </location>
</feature>